<sequence length="353" mass="40396">MKYTFKIREKYPRITIIHHRCADGELWATAKRRILVKRGEAWEPAGVFPRSYPRDLFDWSRPTARAMRADKCNLYVNRLRNVLGIRGGWAYALRGERLQPLFQINGDSVLHRSFGEDAQGNIYFGEYFMNPERVPVKIWRVSPDLKSWDVACELPGVRHVHGIFADPYNPDTFWAAVGDFAGECHLVRTEDGFNSMQLYGDGSQIWRAVTLFFTKEHVNWLTDSNLELNHACRMSRENGKLEVGQNIDCSAWYGCMTNEGVYVAFTTVEKGPGILSNESAVLVSRDAFHWEQIFGFKKDFWRPVKVFKYGVISCPSGELSLDELYLSGEGLVGLDGCSIRAEISVEENDLDRK</sequence>
<evidence type="ECO:0000313" key="2">
    <source>
        <dbReference type="Proteomes" id="UP000256388"/>
    </source>
</evidence>
<keyword evidence="2" id="KW-1185">Reference proteome</keyword>
<comment type="caution">
    <text evidence="1">The sequence shown here is derived from an EMBL/GenBank/DDBJ whole genome shotgun (WGS) entry which is preliminary data.</text>
</comment>
<protein>
    <submittedName>
        <fullName evidence="1">Uncharacterized protein</fullName>
    </submittedName>
</protein>
<reference evidence="1 2" key="1">
    <citation type="submission" date="2018-08" db="EMBL/GenBank/DDBJ databases">
        <title>Genomic Encyclopedia of Type Strains, Phase IV (KMG-IV): sequencing the most valuable type-strain genomes for metagenomic binning, comparative biology and taxonomic classification.</title>
        <authorList>
            <person name="Goeker M."/>
        </authorList>
    </citation>
    <scope>NUCLEOTIDE SEQUENCE [LARGE SCALE GENOMIC DNA]</scope>
    <source>
        <strain evidence="1 2">DSM 23923</strain>
    </source>
</reference>
<name>A0A347ZW34_9CHLR</name>
<dbReference type="RefSeq" id="WP_116225684.1">
    <property type="nucleotide sequence ID" value="NZ_AP018437.1"/>
</dbReference>
<dbReference type="EMBL" id="QUMS01000003">
    <property type="protein sequence ID" value="REG07210.1"/>
    <property type="molecule type" value="Genomic_DNA"/>
</dbReference>
<evidence type="ECO:0000313" key="1">
    <source>
        <dbReference type="EMBL" id="REG07210.1"/>
    </source>
</evidence>
<gene>
    <name evidence="1" type="ORF">DFR64_2415</name>
</gene>
<dbReference type="Proteomes" id="UP000256388">
    <property type="component" value="Unassembled WGS sequence"/>
</dbReference>
<dbReference type="AlphaFoldDB" id="A0A347ZW34"/>
<dbReference type="SUPFAM" id="SSF110296">
    <property type="entry name" value="Oligoxyloglucan reducing end-specific cellobiohydrolase"/>
    <property type="match status" value="1"/>
</dbReference>
<accession>A0A347ZW34</accession>
<proteinExistence type="predicted"/>
<dbReference type="OrthoDB" id="6308355at2"/>
<organism evidence="1 2">
    <name type="scientific">Pelolinea submarina</name>
    <dbReference type="NCBI Taxonomy" id="913107"/>
    <lineage>
        <taxon>Bacteria</taxon>
        <taxon>Bacillati</taxon>
        <taxon>Chloroflexota</taxon>
        <taxon>Anaerolineae</taxon>
        <taxon>Anaerolineales</taxon>
        <taxon>Anaerolineaceae</taxon>
        <taxon>Pelolinea</taxon>
    </lineage>
</organism>